<dbReference type="InterPro" id="IPR019734">
    <property type="entry name" value="TPR_rpt"/>
</dbReference>
<dbReference type="Gene3D" id="1.25.40.10">
    <property type="entry name" value="Tetratricopeptide repeat domain"/>
    <property type="match status" value="1"/>
</dbReference>
<accession>A0A366L2X7</accession>
<dbReference type="SUPFAM" id="SSF48452">
    <property type="entry name" value="TPR-like"/>
    <property type="match status" value="1"/>
</dbReference>
<protein>
    <submittedName>
        <fullName evidence="1">Uncharacterized protein</fullName>
    </submittedName>
</protein>
<name>A0A366L2X7_9SPHI</name>
<dbReference type="Proteomes" id="UP000252081">
    <property type="component" value="Unassembled WGS sequence"/>
</dbReference>
<comment type="caution">
    <text evidence="1">The sequence shown here is derived from an EMBL/GenBank/DDBJ whole genome shotgun (WGS) entry which is preliminary data.</text>
</comment>
<dbReference type="InterPro" id="IPR011990">
    <property type="entry name" value="TPR-like_helical_dom_sf"/>
</dbReference>
<dbReference type="OrthoDB" id="935812at2"/>
<dbReference type="RefSeq" id="WP_113948602.1">
    <property type="nucleotide sequence ID" value="NZ_QNQU01000007.1"/>
</dbReference>
<evidence type="ECO:0000313" key="1">
    <source>
        <dbReference type="EMBL" id="RBQ07843.1"/>
    </source>
</evidence>
<proteinExistence type="predicted"/>
<sequence>MKVFLILLLSFSIAKAQKLDTSYKAPTRKENVIVVRSKIDSANTLCVKGDISYEMSLYEEGLSQFISANRIDENNIYILRSIGFGFLKLRKLDSSIFYLNKALQLYKDDKGSLHHLIYCYLYKLDYNKSEHLAESYRAKYPDEGESYYTLLLINRKLLRYEKAIKYAKKAIDLYTREKNNFLGDAYYMLGILYYENKQHEIAKDYFKKAKDFGGVYVDPKYLI</sequence>
<dbReference type="AlphaFoldDB" id="A0A366L2X7"/>
<gene>
    <name evidence="1" type="ORF">DRW42_09570</name>
</gene>
<dbReference type="SMART" id="SM00028">
    <property type="entry name" value="TPR"/>
    <property type="match status" value="4"/>
</dbReference>
<reference evidence="1 2" key="1">
    <citation type="submission" date="2018-07" db="EMBL/GenBank/DDBJ databases">
        <title>A draft genome of a endophytic bacteria, a new species of Pedobacter.</title>
        <authorList>
            <person name="Zhang Z.D."/>
            <person name="Chen Z.J."/>
        </authorList>
    </citation>
    <scope>NUCLEOTIDE SEQUENCE [LARGE SCALE GENOMIC DNA]</scope>
    <source>
        <strain evidence="1 2">RS10</strain>
    </source>
</reference>
<organism evidence="1 2">
    <name type="scientific">Pedobacter miscanthi</name>
    <dbReference type="NCBI Taxonomy" id="2259170"/>
    <lineage>
        <taxon>Bacteria</taxon>
        <taxon>Pseudomonadati</taxon>
        <taxon>Bacteroidota</taxon>
        <taxon>Sphingobacteriia</taxon>
        <taxon>Sphingobacteriales</taxon>
        <taxon>Sphingobacteriaceae</taxon>
        <taxon>Pedobacter</taxon>
    </lineage>
</organism>
<dbReference type="EMBL" id="QNQU01000007">
    <property type="protein sequence ID" value="RBQ07843.1"/>
    <property type="molecule type" value="Genomic_DNA"/>
</dbReference>
<dbReference type="Pfam" id="PF13424">
    <property type="entry name" value="TPR_12"/>
    <property type="match status" value="1"/>
</dbReference>
<evidence type="ECO:0000313" key="2">
    <source>
        <dbReference type="Proteomes" id="UP000252081"/>
    </source>
</evidence>
<keyword evidence="2" id="KW-1185">Reference proteome</keyword>